<protein>
    <recommendedName>
        <fullName evidence="2">glutamate racemase</fullName>
        <ecNumber evidence="2">5.1.1.3</ecNumber>
    </recommendedName>
</protein>
<dbReference type="SUPFAM" id="SSF53681">
    <property type="entry name" value="Aspartate/glutamate racemase"/>
    <property type="match status" value="2"/>
</dbReference>
<comment type="catalytic activity">
    <reaction evidence="1">
        <text>L-glutamate = D-glutamate</text>
        <dbReference type="Rhea" id="RHEA:12813"/>
        <dbReference type="ChEBI" id="CHEBI:29985"/>
        <dbReference type="ChEBI" id="CHEBI:29986"/>
        <dbReference type="EC" id="5.1.1.3"/>
    </reaction>
</comment>
<keyword evidence="5 7" id="KW-0413">Isomerase</keyword>
<dbReference type="AlphaFoldDB" id="A0A5J4Q2R9"/>
<evidence type="ECO:0000256" key="3">
    <source>
        <dbReference type="ARBA" id="ARBA00022960"/>
    </source>
</evidence>
<keyword evidence="6" id="KW-0961">Cell wall biogenesis/degradation</keyword>
<name>A0A5J4Q2R9_9ZZZZ</name>
<organism evidence="7">
    <name type="scientific">termite gut metagenome</name>
    <dbReference type="NCBI Taxonomy" id="433724"/>
    <lineage>
        <taxon>unclassified sequences</taxon>
        <taxon>metagenomes</taxon>
        <taxon>organismal metagenomes</taxon>
    </lineage>
</organism>
<dbReference type="Gene3D" id="3.40.50.1860">
    <property type="match status" value="2"/>
</dbReference>
<gene>
    <name evidence="7" type="ORF">EZS27_034340</name>
</gene>
<dbReference type="InterPro" id="IPR018187">
    <property type="entry name" value="Asp/Glu_racemase_AS_1"/>
</dbReference>
<dbReference type="PANTHER" id="PTHR21198:SF2">
    <property type="entry name" value="GLUTAMATE RACEMASE"/>
    <property type="match status" value="1"/>
</dbReference>
<dbReference type="GO" id="GO:0071555">
    <property type="term" value="P:cell wall organization"/>
    <property type="evidence" value="ECO:0007669"/>
    <property type="project" value="UniProtKB-KW"/>
</dbReference>
<keyword evidence="3" id="KW-0133">Cell shape</keyword>
<dbReference type="EMBL" id="SNRY01005360">
    <property type="protein sequence ID" value="KAA6315161.1"/>
    <property type="molecule type" value="Genomic_DNA"/>
</dbReference>
<accession>A0A5J4Q2R9</accession>
<dbReference type="InterPro" id="IPR015942">
    <property type="entry name" value="Asp/Glu/hydantoin_racemase"/>
</dbReference>
<evidence type="ECO:0000256" key="5">
    <source>
        <dbReference type="ARBA" id="ARBA00023235"/>
    </source>
</evidence>
<evidence type="ECO:0000256" key="4">
    <source>
        <dbReference type="ARBA" id="ARBA00022984"/>
    </source>
</evidence>
<keyword evidence="4" id="KW-0573">Peptidoglycan synthesis</keyword>
<dbReference type="PROSITE" id="PS00923">
    <property type="entry name" value="ASP_GLU_RACEMASE_1"/>
    <property type="match status" value="1"/>
</dbReference>
<dbReference type="PANTHER" id="PTHR21198">
    <property type="entry name" value="GLUTAMATE RACEMASE"/>
    <property type="match status" value="1"/>
</dbReference>
<reference evidence="7" key="1">
    <citation type="submission" date="2019-03" db="EMBL/GenBank/DDBJ databases">
        <title>Single cell metagenomics reveals metabolic interactions within the superorganism composed of flagellate Streblomastix strix and complex community of Bacteroidetes bacteria on its surface.</title>
        <authorList>
            <person name="Treitli S.C."/>
            <person name="Kolisko M."/>
            <person name="Husnik F."/>
            <person name="Keeling P."/>
            <person name="Hampl V."/>
        </authorList>
    </citation>
    <scope>NUCLEOTIDE SEQUENCE</scope>
    <source>
        <strain evidence="7">STM</strain>
    </source>
</reference>
<sequence length="280" mass="31494">MEQELSRKPGAIGVFDSGYGGLTILSKIREVLPEYDYIYLGDNARTPYGARSFEIVYKFTLQAVKKLFEMGCHLVILACNTASAKALRNIQINDLPSIDPCRRVLGVIRPTVECIGNITKSRHVGVLATTGTIKSESYSLEIRKLFPDIQVSGEACPIWVPLVENNEAYSSGADYFIRQHINNLMHKDCKIDTVILGCTHYPLLIHKIMQYMPEGIQVVSQGEYVATALKEYLSRHPEINEKCTQRGTCTFYTTEAEDKFSESAFVFLNENINVHKVSLE</sequence>
<evidence type="ECO:0000313" key="7">
    <source>
        <dbReference type="EMBL" id="KAA6315161.1"/>
    </source>
</evidence>
<dbReference type="FunFam" id="3.40.50.1860:FF:000001">
    <property type="entry name" value="Glutamate racemase"/>
    <property type="match status" value="1"/>
</dbReference>
<dbReference type="GO" id="GO:0008360">
    <property type="term" value="P:regulation of cell shape"/>
    <property type="evidence" value="ECO:0007669"/>
    <property type="project" value="UniProtKB-KW"/>
</dbReference>
<proteinExistence type="inferred from homology"/>
<dbReference type="NCBIfam" id="TIGR00067">
    <property type="entry name" value="glut_race"/>
    <property type="match status" value="1"/>
</dbReference>
<evidence type="ECO:0000256" key="6">
    <source>
        <dbReference type="ARBA" id="ARBA00023316"/>
    </source>
</evidence>
<dbReference type="InterPro" id="IPR001920">
    <property type="entry name" value="Asp/Glu_race"/>
</dbReference>
<dbReference type="Pfam" id="PF01177">
    <property type="entry name" value="Asp_Glu_race"/>
    <property type="match status" value="1"/>
</dbReference>
<dbReference type="InterPro" id="IPR033134">
    <property type="entry name" value="Asp/Glu_racemase_AS_2"/>
</dbReference>
<dbReference type="HAMAP" id="MF_00258">
    <property type="entry name" value="Glu_racemase"/>
    <property type="match status" value="1"/>
</dbReference>
<evidence type="ECO:0000256" key="2">
    <source>
        <dbReference type="ARBA" id="ARBA00013090"/>
    </source>
</evidence>
<dbReference type="GO" id="GO:0009252">
    <property type="term" value="P:peptidoglycan biosynthetic process"/>
    <property type="evidence" value="ECO:0007669"/>
    <property type="project" value="UniProtKB-KW"/>
</dbReference>
<dbReference type="InterPro" id="IPR004391">
    <property type="entry name" value="Glu_race"/>
</dbReference>
<comment type="caution">
    <text evidence="7">The sequence shown here is derived from an EMBL/GenBank/DDBJ whole genome shotgun (WGS) entry which is preliminary data.</text>
</comment>
<dbReference type="GO" id="GO:0008881">
    <property type="term" value="F:glutamate racemase activity"/>
    <property type="evidence" value="ECO:0007669"/>
    <property type="project" value="UniProtKB-EC"/>
</dbReference>
<dbReference type="EC" id="5.1.1.3" evidence="2"/>
<dbReference type="PROSITE" id="PS00924">
    <property type="entry name" value="ASP_GLU_RACEMASE_2"/>
    <property type="match status" value="1"/>
</dbReference>
<evidence type="ECO:0000256" key="1">
    <source>
        <dbReference type="ARBA" id="ARBA00001602"/>
    </source>
</evidence>